<dbReference type="STRING" id="742725.HMPREF9450_00037"/>
<dbReference type="Pfam" id="PF01791">
    <property type="entry name" value="DeoC"/>
    <property type="match status" value="1"/>
</dbReference>
<dbReference type="InterPro" id="IPR011343">
    <property type="entry name" value="DeoC"/>
</dbReference>
<dbReference type="AlphaFoldDB" id="G5H527"/>
<sequence length="292" mass="31307">MEYTPTLRNFGPAPTADEVSALLEKIGPQARRNCRTEVYKRCFGCIDLTSLGATDSRRSIGEFTRKAIELPRHFPEAGSVASICVYPVFVETVGLAAGDSKMAITSVSGGFPSSQTYLEVKMLETAMAIENGADEIDIVISIGEMLDGEYDLAGNEIETLRAEIGDDAILKVILESGTLSDPELIHKAATIAMEAGADFIKTSTGKNGIAATPEAAVAMCLAIRQFAEKTGRKVGFKAAGGISTAESAALYYSIVEEILGEEWLTPERFRIGASSLANNLLSEIEGREIKYF</sequence>
<keyword evidence="9" id="KW-1185">Reference proteome</keyword>
<dbReference type="eggNOG" id="COG0274">
    <property type="taxonomic scope" value="Bacteria"/>
</dbReference>
<accession>G5H527</accession>
<dbReference type="InterPro" id="IPR002915">
    <property type="entry name" value="DeoC/FbaB/LacD_aldolase"/>
</dbReference>
<dbReference type="HOGENOM" id="CLU_053595_3_0_10"/>
<gene>
    <name evidence="8" type="ORF">HMPREF9450_00037</name>
</gene>
<dbReference type="OrthoDB" id="9778711at2"/>
<proteinExistence type="inferred from homology"/>
<dbReference type="Gene3D" id="3.20.20.70">
    <property type="entry name" value="Aldolase class I"/>
    <property type="match status" value="1"/>
</dbReference>
<dbReference type="SUPFAM" id="SSF51569">
    <property type="entry name" value="Aldolase"/>
    <property type="match status" value="1"/>
</dbReference>
<dbReference type="SMART" id="SM01133">
    <property type="entry name" value="DeoC"/>
    <property type="match status" value="1"/>
</dbReference>
<dbReference type="RefSeq" id="WP_009132843.1">
    <property type="nucleotide sequence ID" value="NZ_CP102250.1"/>
</dbReference>
<evidence type="ECO:0000256" key="5">
    <source>
        <dbReference type="ARBA" id="ARBA00023270"/>
    </source>
</evidence>
<dbReference type="EC" id="4.1.2.4" evidence="3 7"/>
<evidence type="ECO:0000256" key="3">
    <source>
        <dbReference type="ARBA" id="ARBA00012515"/>
    </source>
</evidence>
<dbReference type="PANTHER" id="PTHR10889:SF3">
    <property type="entry name" value="DEOXYRIBOSE-PHOSPHATE ALDOLASE"/>
    <property type="match status" value="1"/>
</dbReference>
<dbReference type="PANTHER" id="PTHR10889">
    <property type="entry name" value="DEOXYRIBOSE-PHOSPHATE ALDOLASE"/>
    <property type="match status" value="1"/>
</dbReference>
<comment type="caution">
    <text evidence="8">The sequence shown here is derived from an EMBL/GenBank/DDBJ whole genome shotgun (WGS) entry which is preliminary data.</text>
</comment>
<protein>
    <recommendedName>
        <fullName evidence="3 7">Deoxyribose-phosphate aldolase</fullName>
        <ecNumber evidence="3 7">4.1.2.4</ecNumber>
    </recommendedName>
</protein>
<evidence type="ECO:0000256" key="1">
    <source>
        <dbReference type="ARBA" id="ARBA00004816"/>
    </source>
</evidence>
<evidence type="ECO:0000256" key="2">
    <source>
        <dbReference type="ARBA" id="ARBA00009473"/>
    </source>
</evidence>
<dbReference type="Proteomes" id="UP000006008">
    <property type="component" value="Unassembled WGS sequence"/>
</dbReference>
<reference evidence="8 9" key="1">
    <citation type="submission" date="2011-08" db="EMBL/GenBank/DDBJ databases">
        <title>The Genome Sequence of Alistipes indistinctus YIT 12060.</title>
        <authorList>
            <consortium name="The Broad Institute Genome Sequencing Platform"/>
            <person name="Earl A."/>
            <person name="Ward D."/>
            <person name="Feldgarden M."/>
            <person name="Gevers D."/>
            <person name="Morotomi M."/>
            <person name="Young S.K."/>
            <person name="Zeng Q."/>
            <person name="Gargeya S."/>
            <person name="Fitzgerald M."/>
            <person name="Haas B."/>
            <person name="Abouelleil A."/>
            <person name="Alvarado L."/>
            <person name="Arachchi H.M."/>
            <person name="Berlin A."/>
            <person name="Brown A."/>
            <person name="Chapman S.B."/>
            <person name="Chen Z."/>
            <person name="Dunbar C."/>
            <person name="Freedman E."/>
            <person name="Gearin G."/>
            <person name="Gellesch M."/>
            <person name="Goldberg J."/>
            <person name="Griggs A."/>
            <person name="Gujja S."/>
            <person name="Heiman D."/>
            <person name="Howarth C."/>
            <person name="Larson L."/>
            <person name="Lui A."/>
            <person name="MacDonald P.J.P."/>
            <person name="Montmayeur A."/>
            <person name="Murphy C."/>
            <person name="Neiman D."/>
            <person name="Pearson M."/>
            <person name="Priest M."/>
            <person name="Roberts A."/>
            <person name="Saif S."/>
            <person name="Shea T."/>
            <person name="Shenoy N."/>
            <person name="Sisk P."/>
            <person name="Stolte C."/>
            <person name="Sykes S."/>
            <person name="Wortman J."/>
            <person name="Nusbaum C."/>
            <person name="Birren B."/>
        </authorList>
    </citation>
    <scope>NUCLEOTIDE SEQUENCE [LARGE SCALE GENOMIC DNA]</scope>
    <source>
        <strain evidence="8 9">YIT 12060</strain>
    </source>
</reference>
<dbReference type="GO" id="GO:0005737">
    <property type="term" value="C:cytoplasm"/>
    <property type="evidence" value="ECO:0007669"/>
    <property type="project" value="InterPro"/>
</dbReference>
<dbReference type="InterPro" id="IPR013785">
    <property type="entry name" value="Aldolase_TIM"/>
</dbReference>
<evidence type="ECO:0000313" key="8">
    <source>
        <dbReference type="EMBL" id="EHB93266.1"/>
    </source>
</evidence>
<dbReference type="EMBL" id="ADLD01000003">
    <property type="protein sequence ID" value="EHB93266.1"/>
    <property type="molecule type" value="Genomic_DNA"/>
</dbReference>
<name>G5H527_9BACT</name>
<evidence type="ECO:0000313" key="9">
    <source>
        <dbReference type="Proteomes" id="UP000006008"/>
    </source>
</evidence>
<comment type="pathway">
    <text evidence="1">Carbohydrate degradation; 2-deoxy-D-ribose 1-phosphate degradation; D-glyceraldehyde 3-phosphate and acetaldehyde from 2-deoxy-alpha-D-ribose 1-phosphate: step 2/2.</text>
</comment>
<dbReference type="GO" id="GO:0016052">
    <property type="term" value="P:carbohydrate catabolic process"/>
    <property type="evidence" value="ECO:0007669"/>
    <property type="project" value="TreeGrafter"/>
</dbReference>
<comment type="catalytic activity">
    <reaction evidence="6">
        <text>2-deoxy-D-ribose 5-phosphate = D-glyceraldehyde 3-phosphate + acetaldehyde</text>
        <dbReference type="Rhea" id="RHEA:12821"/>
        <dbReference type="ChEBI" id="CHEBI:15343"/>
        <dbReference type="ChEBI" id="CHEBI:59776"/>
        <dbReference type="ChEBI" id="CHEBI:62877"/>
        <dbReference type="EC" id="4.1.2.4"/>
    </reaction>
</comment>
<dbReference type="NCBIfam" id="TIGR00126">
    <property type="entry name" value="deoC"/>
    <property type="match status" value="1"/>
</dbReference>
<evidence type="ECO:0000256" key="7">
    <source>
        <dbReference type="NCBIfam" id="TIGR00126"/>
    </source>
</evidence>
<dbReference type="GO" id="GO:0004139">
    <property type="term" value="F:deoxyribose-phosphate aldolase activity"/>
    <property type="evidence" value="ECO:0007669"/>
    <property type="project" value="UniProtKB-UniRule"/>
</dbReference>
<evidence type="ECO:0000256" key="4">
    <source>
        <dbReference type="ARBA" id="ARBA00023239"/>
    </source>
</evidence>
<dbReference type="GO" id="GO:0009264">
    <property type="term" value="P:deoxyribonucleotide catabolic process"/>
    <property type="evidence" value="ECO:0007669"/>
    <property type="project" value="UniProtKB-UniRule"/>
</dbReference>
<evidence type="ECO:0000256" key="6">
    <source>
        <dbReference type="ARBA" id="ARBA00048791"/>
    </source>
</evidence>
<keyword evidence="5" id="KW-0704">Schiff base</keyword>
<organism evidence="8 9">
    <name type="scientific">Alistipes indistinctus YIT 12060</name>
    <dbReference type="NCBI Taxonomy" id="742725"/>
    <lineage>
        <taxon>Bacteria</taxon>
        <taxon>Pseudomonadati</taxon>
        <taxon>Bacteroidota</taxon>
        <taxon>Bacteroidia</taxon>
        <taxon>Bacteroidales</taxon>
        <taxon>Rikenellaceae</taxon>
        <taxon>Alistipes</taxon>
    </lineage>
</organism>
<comment type="similarity">
    <text evidence="2">Belongs to the DeoC/FbaB aldolase family. DeoC type 2 subfamily.</text>
</comment>
<dbReference type="GeneID" id="92816463"/>
<dbReference type="PIRSF" id="PIRSF001357">
    <property type="entry name" value="DeoC"/>
    <property type="match status" value="1"/>
</dbReference>
<dbReference type="PATRIC" id="fig|742725.3.peg.40"/>
<dbReference type="CDD" id="cd00959">
    <property type="entry name" value="DeoC"/>
    <property type="match status" value="1"/>
</dbReference>
<keyword evidence="4" id="KW-0456">Lyase</keyword>